<keyword evidence="6" id="KW-1185">Reference proteome</keyword>
<evidence type="ECO:0000313" key="5">
    <source>
        <dbReference type="EMBL" id="KKA28671.1"/>
    </source>
</evidence>
<dbReference type="PANTHER" id="PTHR10194">
    <property type="entry name" value="RAS GTPASE-ACTIVATING PROTEINS"/>
    <property type="match status" value="1"/>
</dbReference>
<dbReference type="InterPro" id="IPR001936">
    <property type="entry name" value="RasGAP_dom"/>
</dbReference>
<gene>
    <name evidence="5" type="ORF">TD95_004752</name>
</gene>
<keyword evidence="2" id="KW-0597">Phosphoprotein</keyword>
<dbReference type="InterPro" id="IPR016024">
    <property type="entry name" value="ARM-type_fold"/>
</dbReference>
<dbReference type="SUPFAM" id="SSF48350">
    <property type="entry name" value="GTPase activation domain, GAP"/>
    <property type="match status" value="1"/>
</dbReference>
<dbReference type="InterPro" id="IPR054071">
    <property type="entry name" value="PH_NF1"/>
</dbReference>
<sequence>MDPRWDTSLVECLFERLMTKLPHRTRAIESDLAHDNILTTTRSTIVSLSVSSITLVLESAIGMLNEISPAPGKPMESHVLQSQIYVMALIADCCTENWNAVRAMKKSSAASVVPESLDEELVSHIFEAVKTLLEPFPENYELPSSVLLGRDATDFPRALESQTDELYVGLSMDEIDVERLRVDLIDMDANIKTLIEYVSASSWEACYEYMRQVMYALRAAPNVAASGSSQQSILHEGEREALVTFRAMSFFWADLSKMVSILNEITSAYLHLKLPLKNSVAVIIPLIIMRWIDRFPHEFIQIHSKTAKFSATVEMLFEICSNEMIKARQIYAPMQTALCLLLPDVFEVASSMSTVKSSAMAKRVAMLDGLKKAMRYKQQYACHCLVMLMRCARQFDSSNDWAFSSFALDIQDEVRDAVFRNFSPSAEGVYLDQDMVTAAFVALTYLDLEGVSDTLLENCLMPAAPLEFKLAVVQACKYFAKSPDASRFQLLFETASPFIHKQLKVSLLRAWNSKKQSANMLIQAVADRNAAVVLPSPVNNNTDPEKAMERMAQGILEFLRVSEGQILYQSSLEDAGEKNLLKSFLFCLISPNSMVRNLASEVSCALFEDSPAAKEKRPKLVSLCTDSWRQDYWRRSALGLMEICQSLDIHTSQKQLQHLEQNLRARILILKEFPTISKLEREIPEVITAASKIETTLFVLLCAVDINVCQLVTSCLGLFLQESILMSSTEEDGYRTSLMRNQAIFEELASKDFRFTGLVAFQKRTRGLLRRLQYPTPGILESWVITLDRWLKLSQKMLSSSHDFSKESMFAEWRNYSGLLSTIGGICTTERATALDDPALNSLQWIDRVSHEHQDKPLLTKYLHMSIQLLYCHNIRVREATREVLSSEISPFLYQPLFIALEMELGQLFLRQLNNERSGDREIIFVEQAASLIRVLVERLTTPADVGAAASINLGDLTLNFAKFMASVSDSPTALRVKIKICQLCEAVTHRKEYLNLRDDVRVRNQLLERIFGWIARPKTPRSDTQTPASRHDESSRLQKDLDKSCLRCLTELTYRLPLQPANDGQSDAGSSEAKSHLFQTYFNRFLSLLNYDATEFKRIDMSGRDDGTSISDLSIVILSNLLSANIDVGLKHSLNIGYHENHEIRTAFVKVLYNILMQGTEFNNLSDTAVGEKHSQLLDILTSDVSLAVALSVICPANEVDEMTISLLVIYEQKGKGFELIEALIRQEIEDTDSESEILRRNCVATKMLSIYAKWKGSTYLKSTLQKVVERLMLTSQQLKLELDPSRVSSSEELQNNAAQLRIVAKVFVDDICDSSADIPPSFCKICSIIASAVLPRFPNAKYTAVGAFIFLRFFCPAIVAPDVEGLVSTPPTKEMRRGLLLIAKVVQNLANNVLFGAKEPFMFPLNDFLTENIYRVTTFLRGISVEPEGELEPSVTAWSEFGSCVSLHRFLYDHWDQFRQRLAYQDRRELARLPAETQRARSPFVEPLRKLISNLGPPPTAVTWTKPMLSVNSPPSYANFHSFMLRNSIRSPESFLSSRAVYEGGESIDNMPIICVILRHIDAEMADYDFIIYSYLKIASRLWGRPFGLFIDATCYAGHVDGPEELFSKLEQLSPKELSSSLARIYVHNMNSPFRSCLRRLLRTSSRDRNSIFNPGNVQYYLLTGRHDLQAHFKFSKLHLPKETLSLVMDSGYIFQNVTKLSRMRGALDVNMTIGTHFIQVTTNDKQEVHSASRISGILNDIFRIGEVEDTPSSMSLDDENGFGLRADNGKNVMQFKSPKTPEIIHAIRSTKAKYGKDSRAQKTFDRLVRPQDVPGTLLNLALTNLSSKDHTLRHSAYNLLGALCRAFKFSAANKLLCLKDISIPLDPAAFVLRISTQLAASEPQLTQDFLTEFFVGWESASGDHRPLSLAYMAPWLPGLRTYLLTNEADGDKAREKVAAIMRKLVDVALTDHTLMFTMEKVVWPHISQDEVLSEVLVDELIRSALKYAIQDDALEILASVAASLGTVTIRGKIIARLRKALNRSSMRPTRQLPDNSVWGEICVLLRFCLSLSFDSGVQAQMWLPDIFHIVTMLVNTGPAEVRSVVHRLLINSLHSMCTSFAIDEEPHAKLLSTIEYLDEPRSELFLPLLTARDGASVTTTQDPATPSLVAMEALANLLIDVCAISAPNVDTANAWRARWMSLVSSTAFQVNPAIQPRAFTVMGCLAQGDVDDDLLYQVLVSLGSSITRFCEDGNADMLISIITALAKMMAKLPASSRYGMQLFWLAISLLRFVPSSLFNYAAQLLESFLTNFYISENMSGQKLVHQLLQARAGLTDACYALDETHGIQFTPDNFHFAVCACLVRGLTDTTTRTTSMRVLSVFLDVMEPRSLSSYPSEASSFNFIKDSTLSPYSALMLSRCIALEELNDRLWFPGINSQTLDQNILHWRSVDLKSIKDKDLLLNTCIELVDFQDLDSEIQNRSLKWLTIVAQQRPSVFLHIYSYVTSVLDDVLYQCLDSATLKSAYELLQCFISNPKFSAANTRNIDSWEALNDLGFSKIWSACTYSANNEPDPQFASHVKDLINCIIN</sequence>
<dbReference type="Pfam" id="PF00616">
    <property type="entry name" value="RasGAP"/>
    <property type="match status" value="1"/>
</dbReference>
<dbReference type="EMBL" id="LAEV01001209">
    <property type="protein sequence ID" value="KKA28671.1"/>
    <property type="molecule type" value="Genomic_DNA"/>
</dbReference>
<organism evidence="5 6">
    <name type="scientific">Thielaviopsis punctulata</name>
    <dbReference type="NCBI Taxonomy" id="72032"/>
    <lineage>
        <taxon>Eukaryota</taxon>
        <taxon>Fungi</taxon>
        <taxon>Dikarya</taxon>
        <taxon>Ascomycota</taxon>
        <taxon>Pezizomycotina</taxon>
        <taxon>Sordariomycetes</taxon>
        <taxon>Hypocreomycetidae</taxon>
        <taxon>Microascales</taxon>
        <taxon>Ceratocystidaceae</taxon>
        <taxon>Thielaviopsis</taxon>
    </lineage>
</organism>
<evidence type="ECO:0000313" key="6">
    <source>
        <dbReference type="Proteomes" id="UP000033483"/>
    </source>
</evidence>
<dbReference type="Pfam" id="PF21877">
    <property type="entry name" value="PH_NF1"/>
    <property type="match status" value="1"/>
</dbReference>
<evidence type="ECO:0000256" key="1">
    <source>
        <dbReference type="ARBA" id="ARBA00022468"/>
    </source>
</evidence>
<feature type="region of interest" description="Disordered" evidence="3">
    <location>
        <begin position="1019"/>
        <end position="1038"/>
    </location>
</feature>
<dbReference type="OrthoDB" id="28245at2759"/>
<dbReference type="PROSITE" id="PS50018">
    <property type="entry name" value="RAS_GTPASE_ACTIV_2"/>
    <property type="match status" value="1"/>
</dbReference>
<dbReference type="SMART" id="SM00323">
    <property type="entry name" value="RasGAP"/>
    <property type="match status" value="1"/>
</dbReference>
<dbReference type="SUPFAM" id="SSF48371">
    <property type="entry name" value="ARM repeat"/>
    <property type="match status" value="2"/>
</dbReference>
<dbReference type="Gene3D" id="2.30.29.30">
    <property type="entry name" value="Pleckstrin-homology domain (PH domain)/Phosphotyrosine-binding domain (PTB)"/>
    <property type="match status" value="1"/>
</dbReference>
<dbReference type="Gene3D" id="3.40.525.10">
    <property type="entry name" value="CRAL-TRIO lipid binding domain"/>
    <property type="match status" value="1"/>
</dbReference>
<dbReference type="GO" id="GO:0007165">
    <property type="term" value="P:signal transduction"/>
    <property type="evidence" value="ECO:0007669"/>
    <property type="project" value="UniProtKB-ARBA"/>
</dbReference>
<dbReference type="GO" id="GO:0005096">
    <property type="term" value="F:GTPase activator activity"/>
    <property type="evidence" value="ECO:0007669"/>
    <property type="project" value="UniProtKB-KW"/>
</dbReference>
<dbReference type="CDD" id="cd05392">
    <property type="entry name" value="RasGAP_Neurofibromin_like"/>
    <property type="match status" value="1"/>
</dbReference>
<dbReference type="InterPro" id="IPR011993">
    <property type="entry name" value="PH-like_dom_sf"/>
</dbReference>
<feature type="domain" description="Ras-GAP" evidence="4">
    <location>
        <begin position="1200"/>
        <end position="1393"/>
    </location>
</feature>
<reference evidence="5 6" key="1">
    <citation type="submission" date="2015-03" db="EMBL/GenBank/DDBJ databases">
        <authorList>
            <person name="Radwan O."/>
            <person name="Al-Naeli F.A."/>
            <person name="Rendon G.A."/>
            <person name="Fields C."/>
        </authorList>
    </citation>
    <scope>NUCLEOTIDE SEQUENCE [LARGE SCALE GENOMIC DNA]</scope>
    <source>
        <strain evidence="5">CR-DP1</strain>
    </source>
</reference>
<dbReference type="PANTHER" id="PTHR10194:SF142">
    <property type="entry name" value="NEUROFIBROMIN"/>
    <property type="match status" value="1"/>
</dbReference>
<evidence type="ECO:0000256" key="2">
    <source>
        <dbReference type="ARBA" id="ARBA00022553"/>
    </source>
</evidence>
<dbReference type="Gene3D" id="1.10.506.10">
    <property type="entry name" value="GTPase Activation - p120gap, domain 1"/>
    <property type="match status" value="2"/>
</dbReference>
<dbReference type="Proteomes" id="UP000033483">
    <property type="component" value="Unassembled WGS sequence"/>
</dbReference>
<proteinExistence type="predicted"/>
<dbReference type="InterPro" id="IPR023152">
    <property type="entry name" value="RasGAP_CS"/>
</dbReference>
<evidence type="ECO:0000259" key="4">
    <source>
        <dbReference type="PROSITE" id="PS50018"/>
    </source>
</evidence>
<accession>A0A0F4ZEY6</accession>
<protein>
    <recommendedName>
        <fullName evidence="4">Ras-GAP domain-containing protein</fullName>
    </recommendedName>
</protein>
<dbReference type="InterPro" id="IPR039360">
    <property type="entry name" value="Ras_GTPase"/>
</dbReference>
<dbReference type="InterPro" id="IPR008936">
    <property type="entry name" value="Rho_GTPase_activation_prot"/>
</dbReference>
<dbReference type="PROSITE" id="PS00509">
    <property type="entry name" value="RAS_GTPASE_ACTIV_1"/>
    <property type="match status" value="1"/>
</dbReference>
<evidence type="ECO:0000256" key="3">
    <source>
        <dbReference type="SAM" id="MobiDB-lite"/>
    </source>
</evidence>
<name>A0A0F4ZEY6_9PEZI</name>
<dbReference type="InterPro" id="IPR036865">
    <property type="entry name" value="CRAL-TRIO_dom_sf"/>
</dbReference>
<comment type="caution">
    <text evidence="5">The sequence shown here is derived from an EMBL/GenBank/DDBJ whole genome shotgun (WGS) entry which is preliminary data.</text>
</comment>
<keyword evidence="1" id="KW-0343">GTPase activation</keyword>